<comment type="similarity">
    <text evidence="1">Belongs to the 'phage' integrase family.</text>
</comment>
<dbReference type="GO" id="GO:0003677">
    <property type="term" value="F:DNA binding"/>
    <property type="evidence" value="ECO:0007669"/>
    <property type="project" value="InterPro"/>
</dbReference>
<evidence type="ECO:0000259" key="4">
    <source>
        <dbReference type="PROSITE" id="PS51898"/>
    </source>
</evidence>
<dbReference type="Pfam" id="PF13356">
    <property type="entry name" value="Arm-DNA-bind_3"/>
    <property type="match status" value="1"/>
</dbReference>
<dbReference type="InterPro" id="IPR050808">
    <property type="entry name" value="Phage_Integrase"/>
</dbReference>
<dbReference type="GO" id="GO:0016787">
    <property type="term" value="F:hydrolase activity"/>
    <property type="evidence" value="ECO:0007669"/>
    <property type="project" value="UniProtKB-KW"/>
</dbReference>
<dbReference type="InterPro" id="IPR002104">
    <property type="entry name" value="Integrase_catalytic"/>
</dbReference>
<dbReference type="Gene3D" id="1.10.443.10">
    <property type="entry name" value="Intergrase catalytic core"/>
    <property type="match status" value="1"/>
</dbReference>
<dbReference type="InterPro" id="IPR011010">
    <property type="entry name" value="DNA_brk_join_enz"/>
</dbReference>
<protein>
    <submittedName>
        <fullName evidence="5">Alpha/beta hydrolase</fullName>
    </submittedName>
</protein>
<comment type="caution">
    <text evidence="5">The sequence shown here is derived from an EMBL/GenBank/DDBJ whole genome shotgun (WGS) entry which is preliminary data.</text>
</comment>
<evidence type="ECO:0000256" key="1">
    <source>
        <dbReference type="ARBA" id="ARBA00008857"/>
    </source>
</evidence>
<dbReference type="RefSeq" id="WP_034368551.1">
    <property type="nucleotide sequence ID" value="NZ_AWOR01000043.1"/>
</dbReference>
<dbReference type="GO" id="GO:0015074">
    <property type="term" value="P:DNA integration"/>
    <property type="evidence" value="ECO:0007669"/>
    <property type="project" value="UniProtKB-KW"/>
</dbReference>
<reference evidence="5 6" key="1">
    <citation type="submission" date="2013-09" db="EMBL/GenBank/DDBJ databases">
        <title>High correlation between genotypes and phenotypes of environmental bacteria Comamonas testosteroni strains.</title>
        <authorList>
            <person name="Liu L."/>
            <person name="Zhu W."/>
            <person name="Xia X."/>
            <person name="Xu B."/>
            <person name="Luo M."/>
            <person name="Wang G."/>
        </authorList>
    </citation>
    <scope>NUCLEOTIDE SEQUENCE [LARGE SCALE GENOMIC DNA]</scope>
    <source>
        <strain evidence="5 6">JL40</strain>
    </source>
</reference>
<name>A0A096FKJ9_COMTE</name>
<gene>
    <name evidence="5" type="ORF">P353_10085</name>
</gene>
<feature type="domain" description="Tyr recombinase" evidence="4">
    <location>
        <begin position="221"/>
        <end position="420"/>
    </location>
</feature>
<dbReference type="PANTHER" id="PTHR30629:SF2">
    <property type="entry name" value="PROPHAGE INTEGRASE INTS-RELATED"/>
    <property type="match status" value="1"/>
</dbReference>
<organism evidence="5 6">
    <name type="scientific">Comamonas testosteroni</name>
    <name type="common">Pseudomonas testosteroni</name>
    <dbReference type="NCBI Taxonomy" id="285"/>
    <lineage>
        <taxon>Bacteria</taxon>
        <taxon>Pseudomonadati</taxon>
        <taxon>Pseudomonadota</taxon>
        <taxon>Betaproteobacteria</taxon>
        <taxon>Burkholderiales</taxon>
        <taxon>Comamonadaceae</taxon>
        <taxon>Comamonas</taxon>
    </lineage>
</organism>
<accession>A0A096FKJ9</accession>
<keyword evidence="3" id="KW-0233">DNA recombination</keyword>
<dbReference type="PROSITE" id="PS51898">
    <property type="entry name" value="TYR_RECOMBINASE"/>
    <property type="match status" value="1"/>
</dbReference>
<keyword evidence="2" id="KW-0229">DNA integration</keyword>
<dbReference type="Gene3D" id="3.30.160.390">
    <property type="entry name" value="Integrase, DNA-binding domain"/>
    <property type="match status" value="1"/>
</dbReference>
<dbReference type="GO" id="GO:0006310">
    <property type="term" value="P:DNA recombination"/>
    <property type="evidence" value="ECO:0007669"/>
    <property type="project" value="UniProtKB-KW"/>
</dbReference>
<evidence type="ECO:0000256" key="3">
    <source>
        <dbReference type="ARBA" id="ARBA00023172"/>
    </source>
</evidence>
<dbReference type="PANTHER" id="PTHR30629">
    <property type="entry name" value="PROPHAGE INTEGRASE"/>
    <property type="match status" value="1"/>
</dbReference>
<dbReference type="Pfam" id="PF00589">
    <property type="entry name" value="Phage_integrase"/>
    <property type="match status" value="1"/>
</dbReference>
<evidence type="ECO:0000313" key="5">
    <source>
        <dbReference type="EMBL" id="KGH30469.1"/>
    </source>
</evidence>
<dbReference type="AlphaFoldDB" id="A0A096FKJ9"/>
<dbReference type="SUPFAM" id="SSF56349">
    <property type="entry name" value="DNA breaking-rejoining enzymes"/>
    <property type="match status" value="1"/>
</dbReference>
<evidence type="ECO:0000313" key="6">
    <source>
        <dbReference type="Proteomes" id="UP000029553"/>
    </source>
</evidence>
<keyword evidence="5" id="KW-0378">Hydrolase</keyword>
<dbReference type="InterPro" id="IPR013762">
    <property type="entry name" value="Integrase-like_cat_sf"/>
</dbReference>
<dbReference type="EMBL" id="AWOR01000043">
    <property type="protein sequence ID" value="KGH30469.1"/>
    <property type="molecule type" value="Genomic_DNA"/>
</dbReference>
<evidence type="ECO:0000256" key="2">
    <source>
        <dbReference type="ARBA" id="ARBA00022908"/>
    </source>
</evidence>
<dbReference type="InterPro" id="IPR038488">
    <property type="entry name" value="Integrase_DNA-bd_sf"/>
</dbReference>
<dbReference type="Proteomes" id="UP000029553">
    <property type="component" value="Unassembled WGS sequence"/>
</dbReference>
<dbReference type="InterPro" id="IPR025166">
    <property type="entry name" value="Integrase_DNA_bind_dom"/>
</dbReference>
<proteinExistence type="inferred from homology"/>
<sequence length="435" mass="49118">MYFDVRAAKLLAPGEVLAVEGCPGLRLVAVKSSKTWTYRYRDVAGRLKQVKLGSWPEMNIQEALGIWTKYRADREAGVNIVEQRKQAKEESKKALLPQEEAVYSVKRLAQDYVDGHLAHSRKPEGLAAAKSAFLRLFEANPDFANMPADSVTRQIAFGILEVKKIDAPCAAQKLRSMFGGAWDYALDAGRISGETPNWWRSVQKGRLLSKGKKMGGKHIGRRRRFLTDDEIGVLLNWLPNMQAIGMDAVILYLWTGTRGSEIFGMNVEHLAEKDGVLWWTIPKALTKNARFPDATDLRVPLLGRAREIIQRRRREADEEGNLFVGATGNRYSTHTFSGYLYDLQPYSPKSKRKGRVRKILPVTDWSAHNLRRTTRTMLSALGCPKEIAEAIVGHMPEKIEGTYNAYSYDAERIYWLGKVDQRLEELASLALPARP</sequence>